<evidence type="ECO:0000313" key="8">
    <source>
        <dbReference type="Proteomes" id="UP001500101"/>
    </source>
</evidence>
<keyword evidence="2" id="KW-0805">Transcription regulation</keyword>
<keyword evidence="4" id="KW-0804">Transcription</keyword>
<dbReference type="InterPro" id="IPR039425">
    <property type="entry name" value="RNA_pol_sigma-70-like"/>
</dbReference>
<feature type="domain" description="RNA polymerase sigma-70 region 2" evidence="5">
    <location>
        <begin position="25"/>
        <end position="89"/>
    </location>
</feature>
<dbReference type="Gene3D" id="1.10.10.10">
    <property type="entry name" value="Winged helix-like DNA-binding domain superfamily/Winged helix DNA-binding domain"/>
    <property type="match status" value="1"/>
</dbReference>
<evidence type="ECO:0000256" key="4">
    <source>
        <dbReference type="ARBA" id="ARBA00023163"/>
    </source>
</evidence>
<sequence>MASKDLDLYMKQWLNGDEIAFKGIMDRYYHRMRAFAFQMTRNREDAEELAMNAFLKLWQNKNRIKNISKPDDYLFGILRREVIAHARKKTVVLEPMDQMELNQLGTTEELQINLKDIKNKYQEALKKLSPQQKLIFKMSREQELSQLEIAKKTGLAINTIGNHMNAALKIFREELKEFPKVILIFILCYPTCENLDLIFPLLP</sequence>
<keyword evidence="3" id="KW-0731">Sigma factor</keyword>
<dbReference type="InterPro" id="IPR013325">
    <property type="entry name" value="RNA_pol_sigma_r2"/>
</dbReference>
<organism evidence="7 8">
    <name type="scientific">Sphingobacterium kyonggiense</name>
    <dbReference type="NCBI Taxonomy" id="714075"/>
    <lineage>
        <taxon>Bacteria</taxon>
        <taxon>Pseudomonadati</taxon>
        <taxon>Bacteroidota</taxon>
        <taxon>Sphingobacteriia</taxon>
        <taxon>Sphingobacteriales</taxon>
        <taxon>Sphingobacteriaceae</taxon>
        <taxon>Sphingobacterium</taxon>
    </lineage>
</organism>
<keyword evidence="8" id="KW-1185">Reference proteome</keyword>
<dbReference type="Proteomes" id="UP001500101">
    <property type="component" value="Unassembled WGS sequence"/>
</dbReference>
<proteinExistence type="inferred from homology"/>
<evidence type="ECO:0000256" key="1">
    <source>
        <dbReference type="ARBA" id="ARBA00010641"/>
    </source>
</evidence>
<evidence type="ECO:0000256" key="2">
    <source>
        <dbReference type="ARBA" id="ARBA00023015"/>
    </source>
</evidence>
<evidence type="ECO:0000259" key="6">
    <source>
        <dbReference type="Pfam" id="PF08281"/>
    </source>
</evidence>
<comment type="similarity">
    <text evidence="1">Belongs to the sigma-70 factor family. ECF subfamily.</text>
</comment>
<evidence type="ECO:0000256" key="3">
    <source>
        <dbReference type="ARBA" id="ARBA00023082"/>
    </source>
</evidence>
<dbReference type="Pfam" id="PF08281">
    <property type="entry name" value="Sigma70_r4_2"/>
    <property type="match status" value="1"/>
</dbReference>
<accession>A0ABP7YL76</accession>
<protein>
    <submittedName>
        <fullName evidence="7">RNA polymerase sigma-70 factor</fullName>
    </submittedName>
</protein>
<dbReference type="Pfam" id="PF04542">
    <property type="entry name" value="Sigma70_r2"/>
    <property type="match status" value="1"/>
</dbReference>
<reference evidence="8" key="1">
    <citation type="journal article" date="2019" name="Int. J. Syst. Evol. Microbiol.">
        <title>The Global Catalogue of Microorganisms (GCM) 10K type strain sequencing project: providing services to taxonomists for standard genome sequencing and annotation.</title>
        <authorList>
            <consortium name="The Broad Institute Genomics Platform"/>
            <consortium name="The Broad Institute Genome Sequencing Center for Infectious Disease"/>
            <person name="Wu L."/>
            <person name="Ma J."/>
        </authorList>
    </citation>
    <scope>NUCLEOTIDE SEQUENCE [LARGE SCALE GENOMIC DNA]</scope>
    <source>
        <strain evidence="8">JCM 16704</strain>
    </source>
</reference>
<dbReference type="InterPro" id="IPR007627">
    <property type="entry name" value="RNA_pol_sigma70_r2"/>
</dbReference>
<dbReference type="Gene3D" id="1.10.1740.10">
    <property type="match status" value="1"/>
</dbReference>
<comment type="caution">
    <text evidence="7">The sequence shown here is derived from an EMBL/GenBank/DDBJ whole genome shotgun (WGS) entry which is preliminary data.</text>
</comment>
<dbReference type="SUPFAM" id="SSF88659">
    <property type="entry name" value="Sigma3 and sigma4 domains of RNA polymerase sigma factors"/>
    <property type="match status" value="1"/>
</dbReference>
<name>A0ABP7YL76_9SPHI</name>
<dbReference type="InterPro" id="IPR013249">
    <property type="entry name" value="RNA_pol_sigma70_r4_t2"/>
</dbReference>
<feature type="domain" description="RNA polymerase sigma factor 70 region 4 type 2" evidence="6">
    <location>
        <begin position="120"/>
        <end position="169"/>
    </location>
</feature>
<dbReference type="PANTHER" id="PTHR43133:SF46">
    <property type="entry name" value="RNA POLYMERASE SIGMA-70 FACTOR ECF SUBFAMILY"/>
    <property type="match status" value="1"/>
</dbReference>
<dbReference type="NCBIfam" id="TIGR02937">
    <property type="entry name" value="sigma70-ECF"/>
    <property type="match status" value="1"/>
</dbReference>
<dbReference type="InterPro" id="IPR036388">
    <property type="entry name" value="WH-like_DNA-bd_sf"/>
</dbReference>
<dbReference type="InterPro" id="IPR014284">
    <property type="entry name" value="RNA_pol_sigma-70_dom"/>
</dbReference>
<gene>
    <name evidence="7" type="ORF">GCM10022216_14220</name>
</gene>
<evidence type="ECO:0000259" key="5">
    <source>
        <dbReference type="Pfam" id="PF04542"/>
    </source>
</evidence>
<dbReference type="EMBL" id="BAAAZI010000006">
    <property type="protein sequence ID" value="GAA4137825.1"/>
    <property type="molecule type" value="Genomic_DNA"/>
</dbReference>
<dbReference type="PANTHER" id="PTHR43133">
    <property type="entry name" value="RNA POLYMERASE ECF-TYPE SIGMA FACTO"/>
    <property type="match status" value="1"/>
</dbReference>
<dbReference type="SUPFAM" id="SSF88946">
    <property type="entry name" value="Sigma2 domain of RNA polymerase sigma factors"/>
    <property type="match status" value="1"/>
</dbReference>
<evidence type="ECO:0000313" key="7">
    <source>
        <dbReference type="EMBL" id="GAA4137825.1"/>
    </source>
</evidence>
<dbReference type="RefSeq" id="WP_344673929.1">
    <property type="nucleotide sequence ID" value="NZ_BAAAZI010000006.1"/>
</dbReference>
<dbReference type="InterPro" id="IPR013324">
    <property type="entry name" value="RNA_pol_sigma_r3/r4-like"/>
</dbReference>